<proteinExistence type="predicted"/>
<keyword evidence="2" id="KW-1185">Reference proteome</keyword>
<sequence length="129" mass="15278">MSDLELLIKKVSRYVSFGQPVSSGSVINQRISDPRVPISACYMSMKLMNEQEHYYYEIWLKKEGMFAVTEAWYKETTVSRSLLYDDLTYEQLAEVYGEEDSRTVIMRMNEIIKKSENEDWHRMLGSRRV</sequence>
<evidence type="ECO:0000313" key="2">
    <source>
        <dbReference type="Proteomes" id="UP001057134"/>
    </source>
</evidence>
<dbReference type="EMBL" id="CP027059">
    <property type="protein sequence ID" value="UQZ85927.1"/>
    <property type="molecule type" value="Genomic_DNA"/>
</dbReference>
<evidence type="ECO:0000313" key="1">
    <source>
        <dbReference type="EMBL" id="UQZ85927.1"/>
    </source>
</evidence>
<organism evidence="1 2">
    <name type="scientific">Paenibacillus konkukensis</name>
    <dbReference type="NCBI Taxonomy" id="2020716"/>
    <lineage>
        <taxon>Bacteria</taxon>
        <taxon>Bacillati</taxon>
        <taxon>Bacillota</taxon>
        <taxon>Bacilli</taxon>
        <taxon>Bacillales</taxon>
        <taxon>Paenibacillaceae</taxon>
        <taxon>Paenibacillus</taxon>
    </lineage>
</organism>
<name>A0ABY4RWW1_9BACL</name>
<reference evidence="1" key="1">
    <citation type="submission" date="2018-02" db="EMBL/GenBank/DDBJ databases">
        <authorList>
            <person name="Kim S.-K."/>
            <person name="Jung H.-I."/>
            <person name="Lee S.-W."/>
        </authorList>
    </citation>
    <scope>NUCLEOTIDE SEQUENCE</scope>
    <source>
        <strain evidence="1">SK3146</strain>
    </source>
</reference>
<dbReference type="Proteomes" id="UP001057134">
    <property type="component" value="Chromosome"/>
</dbReference>
<protein>
    <submittedName>
        <fullName evidence="1">Uncharacterized protein</fullName>
    </submittedName>
</protein>
<accession>A0ABY4RWW1</accession>
<gene>
    <name evidence="1" type="ORF">SK3146_05217</name>
</gene>
<reference evidence="1" key="2">
    <citation type="journal article" date="2021" name="J Anim Sci Technol">
        <title>Complete genome sequence of Paenibacillus konkukensis sp. nov. SK3146 as a potential probiotic strain.</title>
        <authorList>
            <person name="Jung H.I."/>
            <person name="Park S."/>
            <person name="Niu K.M."/>
            <person name="Lee S.W."/>
            <person name="Kothari D."/>
            <person name="Yi K.J."/>
            <person name="Kim S.K."/>
        </authorList>
    </citation>
    <scope>NUCLEOTIDE SEQUENCE</scope>
    <source>
        <strain evidence="1">SK3146</strain>
    </source>
</reference>
<dbReference type="RefSeq" id="WP_249861508.1">
    <property type="nucleotide sequence ID" value="NZ_CP027059.1"/>
</dbReference>